<sequence>MTSLEANKSKNSNLESSFRSRRHGALINSTALSLLLATGLMSGVANAQELTVHDEQTLSSESFAGIDVISGGSLTGNDLTILQSTNNTGLLVTKGEALLSGGTITQTNATSSARGVRVLEGFASVNDLTINVDGKSGVSGLSADGNNSSAFGDEITVNLSAAGSTTGSPSASVYATNGATISTTGSTFISAGKNAYGLLASGNKGVVNIVSQNDTISTTGESGWGVFAFSDYEGEGSGIITIADGGVSTEGLYGYALLSQEAGSIINASNLSINTIGEWGLGAYASYGGHVDISDTSINTSGNSASGFYSHLSTVEASNVSISTEGASAYGARALEGRITINNSSIATIGSKAHGLFATGADGSITADNTTINTSESWTFGAYAKANGTIVLNGGAINTTGERGYGILSATGGTVTSSADITTTGLKAHGVQAGEDAANREGTVNLTGGTIKTSGSDAFGLHSVFGGSISATGNVTVMTTGTNGFGAFAESDSRILLDGTAIRTSGTGGFGLVANNDKATVGGIIAANDVNVIVAGESTEAARAEKGGAISISNSYLESSNAAGIRLLDNATVTLNETTLVSAQETFVSQLDQAGKTQHIALGQGTVATQNNGTLLRVNRSADGADGVVQLTLGAGSTTQGDIIDVDTKSSGGTDVTLEEGANWAGLLHGVRNFFGFQGGSVDFEGEANIAGNLNGTGTSYSFSSQGGTIGGDVNLAGGSSTTGGSIDNRIVVGGDVNVDDTSILGGNWRIGGNLGSSGTLSPGNSIGRVDIGGNLNLTPSSVYQVDVDLSGDADLVTVAGTAYLDGIVTVTPMDGYKLASPYTILTAGAIDGQFQSASLAEPSAFLDTSLAQSATDVTLTVERNSTSFSSIAQTANQVGVANAIDQLPLSHGVAGAIALSSVEDAREAFHHLSGDANASVKTGLIETAHLTADAINNRLRSAFEGVGAKAMPVLSFAQSAKTGAGAAIDDASIAQPSYNYAFWATGFGSWIDHDGNSNAGGLKTSTGGFLSGLDVGFASGWRVGLVGGYSEADLDAKGRYASATSDNWHLGVYGGNQWGALGLRAGLIHTWHGVDSSRSTFYAGYGDSLTADYDARTLQAFGEVGYRIDVAPVSLEPFANLSHIRLRTDGYTEKGGASALTVESETTNTTFTTLGVRASTPLQLGATTANLKGTIGWRHAYGDITPESTQAFIGGTAFTVQGAPIAKDAALLEAGFDVAITETSTFGLSYVGQFGNGTTQNGFNASFNVKF</sequence>
<evidence type="ECO:0000259" key="1">
    <source>
        <dbReference type="PROSITE" id="PS51208"/>
    </source>
</evidence>
<evidence type="ECO:0000313" key="2">
    <source>
        <dbReference type="EMBL" id="PWL16291.1"/>
    </source>
</evidence>
<dbReference type="Gene3D" id="2.160.20.20">
    <property type="match status" value="2"/>
</dbReference>
<dbReference type="OrthoDB" id="7872833at2"/>
<dbReference type="Proteomes" id="UP000245865">
    <property type="component" value="Unassembled WGS sequence"/>
</dbReference>
<dbReference type="EMBL" id="QGDB01000016">
    <property type="protein sequence ID" value="PWL16291.1"/>
    <property type="molecule type" value="Genomic_DNA"/>
</dbReference>
<comment type="caution">
    <text evidence="2">The sequence shown here is derived from an EMBL/GenBank/DDBJ whole genome shotgun (WGS) entry which is preliminary data.</text>
</comment>
<dbReference type="InterPro" id="IPR006315">
    <property type="entry name" value="OM_autotransptr_brl_dom"/>
</dbReference>
<reference evidence="2 3" key="1">
    <citation type="submission" date="2018-05" db="EMBL/GenBank/DDBJ databases">
        <title>Comparative genomic sequence analysis between strain HN4 and CCM 8460T (Falsochrobactrum ovis) will provide more evidence to prove that HN4 is a new species of Falsochrobactrum.</title>
        <authorList>
            <person name="Lyu W."/>
            <person name="Sun L."/>
            <person name="Yao L."/>
        </authorList>
    </citation>
    <scope>NUCLEOTIDE SEQUENCE [LARGE SCALE GENOMIC DNA]</scope>
    <source>
        <strain evidence="2 3">HN4</strain>
    </source>
</reference>
<dbReference type="SUPFAM" id="SSF103515">
    <property type="entry name" value="Autotransporter"/>
    <property type="match status" value="1"/>
</dbReference>
<dbReference type="InterPro" id="IPR012332">
    <property type="entry name" value="Autotransporter_pectin_lyase_C"/>
</dbReference>
<protein>
    <recommendedName>
        <fullName evidence="1">Autotransporter domain-containing protein</fullName>
    </recommendedName>
</protein>
<dbReference type="NCBIfam" id="TIGR01414">
    <property type="entry name" value="autotrans_barl"/>
    <property type="match status" value="1"/>
</dbReference>
<dbReference type="AlphaFoldDB" id="A0A316J4M9"/>
<name>A0A316J4M9_9HYPH</name>
<dbReference type="RefSeq" id="WP_109708092.1">
    <property type="nucleotide sequence ID" value="NZ_QGDB01000016.1"/>
</dbReference>
<dbReference type="GO" id="GO:0019867">
    <property type="term" value="C:outer membrane"/>
    <property type="evidence" value="ECO:0007669"/>
    <property type="project" value="InterPro"/>
</dbReference>
<accession>A0A316J4M9</accession>
<keyword evidence="3" id="KW-1185">Reference proteome</keyword>
<dbReference type="Gene3D" id="2.40.128.130">
    <property type="entry name" value="Autotransporter beta-domain"/>
    <property type="match status" value="1"/>
</dbReference>
<feature type="domain" description="Autotransporter" evidence="1">
    <location>
        <begin position="976"/>
        <end position="1252"/>
    </location>
</feature>
<dbReference type="SMART" id="SM00869">
    <property type="entry name" value="Autotransporter"/>
    <property type="match status" value="1"/>
</dbReference>
<dbReference type="Pfam" id="PF03797">
    <property type="entry name" value="Autotransporter"/>
    <property type="match status" value="1"/>
</dbReference>
<dbReference type="InterPro" id="IPR036709">
    <property type="entry name" value="Autotransporte_beta_dom_sf"/>
</dbReference>
<organism evidence="2 3">
    <name type="scientific">Falsochrobactrum shanghaiense</name>
    <dbReference type="NCBI Taxonomy" id="2201899"/>
    <lineage>
        <taxon>Bacteria</taxon>
        <taxon>Pseudomonadati</taxon>
        <taxon>Pseudomonadota</taxon>
        <taxon>Alphaproteobacteria</taxon>
        <taxon>Hyphomicrobiales</taxon>
        <taxon>Brucellaceae</taxon>
        <taxon>Falsochrobactrum</taxon>
    </lineage>
</organism>
<dbReference type="InterPro" id="IPR005546">
    <property type="entry name" value="Autotransporte_beta"/>
</dbReference>
<gene>
    <name evidence="2" type="ORF">DKP76_18315</name>
</gene>
<dbReference type="PROSITE" id="PS51208">
    <property type="entry name" value="AUTOTRANSPORTER"/>
    <property type="match status" value="1"/>
</dbReference>
<proteinExistence type="predicted"/>
<evidence type="ECO:0000313" key="3">
    <source>
        <dbReference type="Proteomes" id="UP000245865"/>
    </source>
</evidence>